<dbReference type="SUPFAM" id="SSF56601">
    <property type="entry name" value="beta-lactamase/transpeptidase-like"/>
    <property type="match status" value="1"/>
</dbReference>
<name>A0A1G8S3G6_9BACI</name>
<evidence type="ECO:0000313" key="3">
    <source>
        <dbReference type="Proteomes" id="UP000198853"/>
    </source>
</evidence>
<dbReference type="AlphaFoldDB" id="A0A1G8S3G6"/>
<dbReference type="Pfam" id="PF00144">
    <property type="entry name" value="Beta-lactamase"/>
    <property type="match status" value="1"/>
</dbReference>
<dbReference type="Gene3D" id="3.40.710.10">
    <property type="entry name" value="DD-peptidase/beta-lactamase superfamily"/>
    <property type="match status" value="1"/>
</dbReference>
<feature type="domain" description="Beta-lactamase-related" evidence="1">
    <location>
        <begin position="9"/>
        <end position="340"/>
    </location>
</feature>
<accession>A0A1G8S3G6</accession>
<proteinExistence type="predicted"/>
<dbReference type="EMBL" id="FNEN01000022">
    <property type="protein sequence ID" value="SDJ23794.1"/>
    <property type="molecule type" value="Genomic_DNA"/>
</dbReference>
<reference evidence="2 3" key="1">
    <citation type="submission" date="2016-10" db="EMBL/GenBank/DDBJ databases">
        <authorList>
            <person name="de Groot N.N."/>
        </authorList>
    </citation>
    <scope>NUCLEOTIDE SEQUENCE [LARGE SCALE GENOMIC DNA]</scope>
    <source>
        <strain evidence="2 3">DSM 21771</strain>
    </source>
</reference>
<dbReference type="Proteomes" id="UP000198853">
    <property type="component" value="Unassembled WGS sequence"/>
</dbReference>
<gene>
    <name evidence="2" type="ORF">SAMN04488123_12234</name>
</gene>
<protein>
    <submittedName>
        <fullName evidence="2">CubicO group peptidase, beta-lactamase class C family</fullName>
    </submittedName>
</protein>
<dbReference type="PANTHER" id="PTHR46825:SF9">
    <property type="entry name" value="BETA-LACTAMASE-RELATED DOMAIN-CONTAINING PROTEIN"/>
    <property type="match status" value="1"/>
</dbReference>
<dbReference type="PANTHER" id="PTHR46825">
    <property type="entry name" value="D-ALANYL-D-ALANINE-CARBOXYPEPTIDASE/ENDOPEPTIDASE AMPH"/>
    <property type="match status" value="1"/>
</dbReference>
<dbReference type="InterPro" id="IPR001466">
    <property type="entry name" value="Beta-lactam-related"/>
</dbReference>
<dbReference type="OrthoDB" id="9803467at2"/>
<dbReference type="InterPro" id="IPR012338">
    <property type="entry name" value="Beta-lactam/transpept-like"/>
</dbReference>
<dbReference type="RefSeq" id="WP_090399868.1">
    <property type="nucleotide sequence ID" value="NZ_FNEN01000022.1"/>
</dbReference>
<keyword evidence="3" id="KW-1185">Reference proteome</keyword>
<organism evidence="2 3">
    <name type="scientific">Natribacillus halophilus</name>
    <dbReference type="NCBI Taxonomy" id="549003"/>
    <lineage>
        <taxon>Bacteria</taxon>
        <taxon>Bacillati</taxon>
        <taxon>Bacillota</taxon>
        <taxon>Bacilli</taxon>
        <taxon>Bacillales</taxon>
        <taxon>Bacillaceae</taxon>
        <taxon>Natribacillus</taxon>
    </lineage>
</organism>
<evidence type="ECO:0000313" key="2">
    <source>
        <dbReference type="EMBL" id="SDJ23794.1"/>
    </source>
</evidence>
<evidence type="ECO:0000259" key="1">
    <source>
        <dbReference type="Pfam" id="PF00144"/>
    </source>
</evidence>
<dbReference type="InterPro" id="IPR050491">
    <property type="entry name" value="AmpC-like"/>
</dbReference>
<sequence>MDQRLFASFAEDIISDYQIPGVAVGINHKGRRAYEKGFGYRDKEEDLPVTSSTVFGLASITKSFTCMAIMQLHEQGKLHIHDPVQQYLPAFKIKEATIHHFMTHTSGLPPLDSIMAANKRSFDQDPSFQDYPGVKLEHVDREPIDTYAQLLDYIASLDAELLGKPGEVFSYSNDCYSLLGAIIEKASGQSYESYVDEHILQPLGMIHTSFFPEPSFELTMLYAKRTEVYPAPIWWDAPAMRGTGGLKSSLDDMLRYTEVYLNGGESAGKRLLTAESVKAMMTPHVKMEPGKYYGYGLMITPDYYGQKLVEHGGSLKAISSLMAMVPERKLAGVVLTNLAGVPAGKILHGGLNVHEGRHPEETHVSHPPALSVKVEMLKDYEGTYRSLEGMNLAAWLEGETLLIQYQDDTYEATPTGEDGFLINVRGENEYVRFIRDDNDVVRYVAFHYRQFPKV</sequence>